<dbReference type="Pfam" id="PF04991">
    <property type="entry name" value="LicD"/>
    <property type="match status" value="1"/>
</dbReference>
<dbReference type="InterPro" id="IPR052942">
    <property type="entry name" value="LPS_cholinephosphotransferase"/>
</dbReference>
<dbReference type="InterPro" id="IPR043519">
    <property type="entry name" value="NT_sf"/>
</dbReference>
<evidence type="ECO:0000313" key="2">
    <source>
        <dbReference type="EMBL" id="MUB65510.1"/>
    </source>
</evidence>
<proteinExistence type="predicted"/>
<dbReference type="PANTHER" id="PTHR43404">
    <property type="entry name" value="LIPOPOLYSACCHARIDE CHOLINEPHOSPHOTRANSFERASE LICD"/>
    <property type="match status" value="1"/>
</dbReference>
<gene>
    <name evidence="2" type="ORF">GNE07_21020</name>
</gene>
<evidence type="ECO:0000259" key="1">
    <source>
        <dbReference type="Pfam" id="PF04991"/>
    </source>
</evidence>
<dbReference type="EMBL" id="WNME01000016">
    <property type="protein sequence ID" value="MUB65510.1"/>
    <property type="molecule type" value="Genomic_DNA"/>
</dbReference>
<organism evidence="2 3">
    <name type="scientific">Hungatella hathewayi</name>
    <dbReference type="NCBI Taxonomy" id="154046"/>
    <lineage>
        <taxon>Bacteria</taxon>
        <taxon>Bacillati</taxon>
        <taxon>Bacillota</taxon>
        <taxon>Clostridia</taxon>
        <taxon>Lachnospirales</taxon>
        <taxon>Lachnospiraceae</taxon>
        <taxon>Hungatella</taxon>
    </lineage>
</organism>
<dbReference type="InterPro" id="IPR007074">
    <property type="entry name" value="LicD/FKTN/FKRP_NTP_transf"/>
</dbReference>
<comment type="caution">
    <text evidence="2">The sequence shown here is derived from an EMBL/GenBank/DDBJ whole genome shotgun (WGS) entry which is preliminary data.</text>
</comment>
<dbReference type="AlphaFoldDB" id="A0AAW9WJE2"/>
<feature type="domain" description="LicD/FKTN/FKRP nucleotidyltransferase" evidence="1">
    <location>
        <begin position="24"/>
        <end position="249"/>
    </location>
</feature>
<protein>
    <recommendedName>
        <fullName evidence="1">LicD/FKTN/FKRP nucleotidyltransferase domain-containing protein</fullName>
    </recommendedName>
</protein>
<dbReference type="PANTHER" id="PTHR43404:SF2">
    <property type="entry name" value="LIPOPOLYSACCHARIDE CHOLINEPHOSPHOTRANSFERASE LICD"/>
    <property type="match status" value="1"/>
</dbReference>
<sequence length="272" mass="32620">MQNILFDEQKQLELDMLVYIKEICEQHNISYSLCGGSLIGAIRHKGFIPWDDDIDIFLTRDNYNHLINVLKSETRYKLYTPGVTPHYIYGFSKLINPQTIMYNDQEIKLDMPEMGVFIDIFPIDSIPEGKETLMFKKARQYTRRAIASSKVGYYYSSTPWKMYIKRILYYPEHLICRRKQAEYWMKQLEQMVQQYNNQETKYCGSIYSKYGEKEIFPQGFFDKTTTAVFENIIFSVIKNYDVYLKTMYGDYMELPPEKERTLPHDYKAYWRK</sequence>
<dbReference type="GO" id="GO:0009100">
    <property type="term" value="P:glycoprotein metabolic process"/>
    <property type="evidence" value="ECO:0007669"/>
    <property type="project" value="UniProtKB-ARBA"/>
</dbReference>
<evidence type="ECO:0000313" key="3">
    <source>
        <dbReference type="Proteomes" id="UP000434223"/>
    </source>
</evidence>
<reference evidence="2 3" key="1">
    <citation type="submission" date="2019-09" db="EMBL/GenBank/DDBJ databases">
        <title>Draft genome sequencing of Hungatella hathewayi 123Y-2.</title>
        <authorList>
            <person name="Lv Q."/>
            <person name="Li S."/>
        </authorList>
    </citation>
    <scope>NUCLEOTIDE SEQUENCE [LARGE SCALE GENOMIC DNA]</scope>
    <source>
        <strain evidence="2 3">123Y-2</strain>
    </source>
</reference>
<dbReference type="Proteomes" id="UP000434223">
    <property type="component" value="Unassembled WGS sequence"/>
</dbReference>
<dbReference type="SUPFAM" id="SSF81301">
    <property type="entry name" value="Nucleotidyltransferase"/>
    <property type="match status" value="1"/>
</dbReference>
<name>A0AAW9WJE2_9FIRM</name>
<accession>A0AAW9WJE2</accession>